<evidence type="ECO:0000256" key="2">
    <source>
        <dbReference type="ARBA" id="ARBA00022741"/>
    </source>
</evidence>
<reference evidence="7" key="1">
    <citation type="submission" date="2020-03" db="EMBL/GenBank/DDBJ databases">
        <title>A high-quality chromosome-level genome assembly of a woody plant with both climbing and erect habits, Rhamnella rubrinervis.</title>
        <authorList>
            <person name="Lu Z."/>
            <person name="Yang Y."/>
            <person name="Zhu X."/>
            <person name="Sun Y."/>
        </authorList>
    </citation>
    <scope>NUCLEOTIDE SEQUENCE</scope>
    <source>
        <strain evidence="7">BYM</strain>
        <tissue evidence="7">Leaf</tissue>
    </source>
</reference>
<evidence type="ECO:0000256" key="1">
    <source>
        <dbReference type="ARBA" id="ARBA00008894"/>
    </source>
</evidence>
<evidence type="ECO:0008006" key="9">
    <source>
        <dbReference type="Google" id="ProtNLM"/>
    </source>
</evidence>
<evidence type="ECO:0000259" key="6">
    <source>
        <dbReference type="Pfam" id="PF23247"/>
    </source>
</evidence>
<evidence type="ECO:0000256" key="3">
    <source>
        <dbReference type="ARBA" id="ARBA00022821"/>
    </source>
</evidence>
<dbReference type="EMBL" id="VOIH02000004">
    <property type="protein sequence ID" value="KAF3447928.1"/>
    <property type="molecule type" value="Genomic_DNA"/>
</dbReference>
<dbReference type="Gene3D" id="1.10.8.430">
    <property type="entry name" value="Helical domain of apoptotic protease-activating factors"/>
    <property type="match status" value="1"/>
</dbReference>
<dbReference type="Gene3D" id="3.40.50.300">
    <property type="entry name" value="P-loop containing nucleotide triphosphate hydrolases"/>
    <property type="match status" value="1"/>
</dbReference>
<dbReference type="PANTHER" id="PTHR33463:SF198">
    <property type="entry name" value="RPP4C3"/>
    <property type="match status" value="1"/>
</dbReference>
<name>A0A8K0H9Q8_9ROSA</name>
<sequence length="857" mass="98078">MKRKENTHTNQEFNYKSNVQNLETQTRKLRHAKERLQHDVDEELRKVGQKTEADVEEWLTEVNKNIDEAHQFMEDERQANKCLNGFCRYHPSRKAAKLSQKTMVELRKRKEFLRLTYSTPLQDIWTTVGYPAFQSRTSIVTRIFEEFKKDNIDMIGIYGVGGVGKTTLIKQVASKVEEDKLFDNVVKVEVKQNTDVERIQREIAEKFGLQKFDENETVAGRARILSQYIKGKKKILVIFYDVWNELELEKLEVPVGMCKVLVTSRTKEVLFSKMGIETNIQLNVLNEEDTWSLFEKTVGDAVKGPGVGKVAIEVANECKGLPVLVVTVAKALKGRKELHSWADVLGRLKGKQMLETAYSGIKWSYDQLESEGLKSMFLIFGILGGRDHFLQDMLKYTLGLGLSLYEGINAMEDSLTMHDLVCDVARKIASTDQRFLALEYGDLFKEWPIKEFLEKCTTISLQLINIPNLPDELECPRLQLFELHSKDKILLCSKLKQLPKEIGRLTRLRLLDLRGCPKLEVIYPDVMRSLTKLEELNMSSFNKWETEEASNSIGGRSNASFTGLKHLPNLTTCEDLSLDVFEGVNNIIVHLQDKDDFEQLKKLHVQNNPEISHVVHSNIGYSRTHSRTAFPILEALSLYNLVSLESVCSGQLADGSFRQLKIIRVENCPKLKNLFSFSTILHFLQLEEIEVEDCKNMKEIVEGREEQLMDEVNDPFEFHGLRSLTLISLPELISFSSYHSPLIVASTSRNPMQLFNDKVVFPKLEALKLSSIPLNKLWDGQLSARLCWIQNLTSLIIEGCDGLTFLCSSSMSMNLFVQLKTLEIRGCENMVEIILTEEYGEVKNMDNMFPKLEARSS</sequence>
<dbReference type="PRINTS" id="PR00364">
    <property type="entry name" value="DISEASERSIST"/>
</dbReference>
<dbReference type="SUPFAM" id="SSF52540">
    <property type="entry name" value="P-loop containing nucleoside triphosphate hydrolases"/>
    <property type="match status" value="1"/>
</dbReference>
<dbReference type="Pfam" id="PF23247">
    <property type="entry name" value="LRR_RPS2"/>
    <property type="match status" value="2"/>
</dbReference>
<evidence type="ECO:0000313" key="8">
    <source>
        <dbReference type="Proteomes" id="UP000796880"/>
    </source>
</evidence>
<evidence type="ECO:0000259" key="5">
    <source>
        <dbReference type="Pfam" id="PF00931"/>
    </source>
</evidence>
<dbReference type="Gene3D" id="3.80.10.10">
    <property type="entry name" value="Ribonuclease Inhibitor"/>
    <property type="match status" value="1"/>
</dbReference>
<keyword evidence="8" id="KW-1185">Reference proteome</keyword>
<dbReference type="InterPro" id="IPR027417">
    <property type="entry name" value="P-loop_NTPase"/>
</dbReference>
<dbReference type="InterPro" id="IPR002182">
    <property type="entry name" value="NB-ARC"/>
</dbReference>
<protein>
    <recommendedName>
        <fullName evidence="9">NB-ARC domain-containing protein</fullName>
    </recommendedName>
</protein>
<dbReference type="InterPro" id="IPR032675">
    <property type="entry name" value="LRR_dom_sf"/>
</dbReference>
<keyword evidence="2" id="KW-0547">Nucleotide-binding</keyword>
<proteinExistence type="inferred from homology"/>
<dbReference type="GO" id="GO:0043531">
    <property type="term" value="F:ADP binding"/>
    <property type="evidence" value="ECO:0007669"/>
    <property type="project" value="InterPro"/>
</dbReference>
<gene>
    <name evidence="7" type="ORF">FNV43_RR08635</name>
</gene>
<keyword evidence="4" id="KW-0067">ATP-binding</keyword>
<dbReference type="GO" id="GO:0006952">
    <property type="term" value="P:defense response"/>
    <property type="evidence" value="ECO:0007669"/>
    <property type="project" value="UniProtKB-KW"/>
</dbReference>
<keyword evidence="3" id="KW-0611">Plant defense</keyword>
<comment type="similarity">
    <text evidence="1">Belongs to the disease resistance NB-LRR family.</text>
</comment>
<dbReference type="Proteomes" id="UP000796880">
    <property type="component" value="Unassembled WGS sequence"/>
</dbReference>
<dbReference type="AlphaFoldDB" id="A0A8K0H9Q8"/>
<dbReference type="InterPro" id="IPR042197">
    <property type="entry name" value="Apaf_helical"/>
</dbReference>
<dbReference type="InterPro" id="IPR057135">
    <property type="entry name" value="At4g27190-like_LRR"/>
</dbReference>
<comment type="caution">
    <text evidence="7">The sequence shown here is derived from an EMBL/GenBank/DDBJ whole genome shotgun (WGS) entry which is preliminary data.</text>
</comment>
<organism evidence="7 8">
    <name type="scientific">Rhamnella rubrinervis</name>
    <dbReference type="NCBI Taxonomy" id="2594499"/>
    <lineage>
        <taxon>Eukaryota</taxon>
        <taxon>Viridiplantae</taxon>
        <taxon>Streptophyta</taxon>
        <taxon>Embryophyta</taxon>
        <taxon>Tracheophyta</taxon>
        <taxon>Spermatophyta</taxon>
        <taxon>Magnoliopsida</taxon>
        <taxon>eudicotyledons</taxon>
        <taxon>Gunneridae</taxon>
        <taxon>Pentapetalae</taxon>
        <taxon>rosids</taxon>
        <taxon>fabids</taxon>
        <taxon>Rosales</taxon>
        <taxon>Rhamnaceae</taxon>
        <taxon>rhamnoid group</taxon>
        <taxon>Rhamneae</taxon>
        <taxon>Rhamnella</taxon>
    </lineage>
</organism>
<feature type="domain" description="Disease resistance protein At4g27190-like leucine-rich repeats" evidence="6">
    <location>
        <begin position="764"/>
        <end position="847"/>
    </location>
</feature>
<dbReference type="OrthoDB" id="1751378at2759"/>
<dbReference type="Pfam" id="PF00931">
    <property type="entry name" value="NB-ARC"/>
    <property type="match status" value="1"/>
</dbReference>
<feature type="domain" description="NB-ARC" evidence="5">
    <location>
        <begin position="140"/>
        <end position="301"/>
    </location>
</feature>
<evidence type="ECO:0000313" key="7">
    <source>
        <dbReference type="EMBL" id="KAF3447928.1"/>
    </source>
</evidence>
<dbReference type="GO" id="GO:0005524">
    <property type="term" value="F:ATP binding"/>
    <property type="evidence" value="ECO:0007669"/>
    <property type="project" value="UniProtKB-KW"/>
</dbReference>
<dbReference type="SUPFAM" id="SSF52058">
    <property type="entry name" value="L domain-like"/>
    <property type="match status" value="1"/>
</dbReference>
<dbReference type="PANTHER" id="PTHR33463">
    <property type="entry name" value="NB-ARC DOMAIN-CONTAINING PROTEIN-RELATED"/>
    <property type="match status" value="1"/>
</dbReference>
<accession>A0A8K0H9Q8</accession>
<feature type="domain" description="Disease resistance protein At4g27190-like leucine-rich repeats" evidence="6">
    <location>
        <begin position="574"/>
        <end position="695"/>
    </location>
</feature>
<dbReference type="InterPro" id="IPR050905">
    <property type="entry name" value="Plant_NBS-LRR"/>
</dbReference>
<evidence type="ECO:0000256" key="4">
    <source>
        <dbReference type="ARBA" id="ARBA00022840"/>
    </source>
</evidence>